<keyword evidence="2" id="KW-0732">Signal</keyword>
<accession>A0A8S1Y0K5</accession>
<evidence type="ECO:0000313" key="5">
    <source>
        <dbReference type="Proteomes" id="UP000683925"/>
    </source>
</evidence>
<evidence type="ECO:0000256" key="1">
    <source>
        <dbReference type="ARBA" id="ARBA00023180"/>
    </source>
</evidence>
<dbReference type="InterPro" id="IPR016201">
    <property type="entry name" value="PSI"/>
</dbReference>
<feature type="domain" description="PSI" evidence="3">
    <location>
        <begin position="113"/>
        <end position="159"/>
    </location>
</feature>
<feature type="domain" description="PSI" evidence="3">
    <location>
        <begin position="1670"/>
        <end position="1732"/>
    </location>
</feature>
<reference evidence="4" key="1">
    <citation type="submission" date="2021-01" db="EMBL/GenBank/DDBJ databases">
        <authorList>
            <consortium name="Genoscope - CEA"/>
            <person name="William W."/>
        </authorList>
    </citation>
    <scope>NUCLEOTIDE SEQUENCE</scope>
</reference>
<feature type="domain" description="PSI" evidence="3">
    <location>
        <begin position="1205"/>
        <end position="1253"/>
    </location>
</feature>
<feature type="chain" id="PRO_5035864938" description="PSI domain-containing protein" evidence="2">
    <location>
        <begin position="18"/>
        <end position="1986"/>
    </location>
</feature>
<feature type="signal peptide" evidence="2">
    <location>
        <begin position="1"/>
        <end position="17"/>
    </location>
</feature>
<comment type="caution">
    <text evidence="4">The sequence shown here is derived from an EMBL/GenBank/DDBJ whole genome shotgun (WGS) entry which is preliminary data.</text>
</comment>
<feature type="domain" description="PSI" evidence="3">
    <location>
        <begin position="1282"/>
        <end position="1329"/>
    </location>
</feature>
<dbReference type="Proteomes" id="UP000683925">
    <property type="component" value="Unassembled WGS sequence"/>
</dbReference>
<dbReference type="SMART" id="SM00639">
    <property type="entry name" value="PSA"/>
    <property type="match status" value="23"/>
</dbReference>
<protein>
    <recommendedName>
        <fullName evidence="3">PSI domain-containing protein</fullName>
    </recommendedName>
</protein>
<dbReference type="EMBL" id="CAJJDP010000140">
    <property type="protein sequence ID" value="CAD8206757.1"/>
    <property type="molecule type" value="Genomic_DNA"/>
</dbReference>
<keyword evidence="1" id="KW-0325">Glycoprotein</keyword>
<evidence type="ECO:0000256" key="2">
    <source>
        <dbReference type="SAM" id="SignalP"/>
    </source>
</evidence>
<feature type="domain" description="PSI" evidence="3">
    <location>
        <begin position="1537"/>
        <end position="1582"/>
    </location>
</feature>
<evidence type="ECO:0000313" key="4">
    <source>
        <dbReference type="EMBL" id="CAD8206757.1"/>
    </source>
</evidence>
<name>A0A8S1Y0K5_PAROT</name>
<dbReference type="SMART" id="SM00423">
    <property type="entry name" value="PSI"/>
    <property type="match status" value="7"/>
</dbReference>
<dbReference type="Pfam" id="PF01508">
    <property type="entry name" value="Paramecium_SA"/>
    <property type="match status" value="21"/>
</dbReference>
<sequence length="1986" mass="220358">MKIKLAIIFNLLILLNASTISITICKCEQLLSQTDCQHQNNDCLWISDKCVINPSQSDSGAQTITYCTSYKESECASVVGCAWINKACEQFLECQQISLQCQSDGSHCIEISDCADYKTKSACSRNKKNVLCYWNEDKCEDYTECSQLPKSLLSDSECRAQLQKCTVGEQSGCVESAENCEDQKLVSQCKWNKLQTQQCIWQSDKCVSLSCSIAPVTYTTHSQCYEFMVGCTTQQNGGCTNITSCSNAKVEAACVINNLNEPCVWSDNSCYDQVCNKAPTTFKTNEQCKTIANNCITTLNGCVEQLSCSSSNNQTGCIDMADGTKCYWNGSQCVIKGCSSNTTATSEAECETYSSECTFNVSASIGCVDKICENIIKQDQCTVDAFNNNCIWKSNCFVKQCVFAPKTYQTQAECETYLMECGLDESGFGCMNKLLSCSAYVTEKSCNKTKSGGGCAWNNQKCVERQCNMADNSITTTGACQLYKSDCVVNNNQNGCMNLTTNCGDRHLKENCEFGTSPFCVWNNIQCVQQSCETASVVGSRNYLTYFTQSNCNQYMNNCVLNNSSNGCMTKPTTCNQLGISNCYVSIQNDCIWTGGQCLEKVCSNLIGSTHQDCYSQYNKCTVNSSLNGCMNLQKCQYYPNAQQCQINSAGVLCVWTGIFCRESICSDSTDSNNFDSHDKCKLLNPQCTVVSRVDQKGCVSKLNNCVDYKYRYQCYSTINQVDCIWAQSRCQELQSLDCSVIPLQIYNDANCSAVLFRCKSNYQNNQCTDKVCTDYLYTTKGDCEKISGCTLNRDANGCNLKKDFCYEYTADLWQCKYSKEGECAVRGIECVQTHVDCNTLPTPTINTDCSNKRDFCIMIVSGTTQSCSAGQCSSFVGSTYSFEACQAYDYSCTVNRASTGCASMADTCRSATSDNCVYSKNDHKCIWTGTVCKPVANATEQNCQLLTNPYSNLTFEYCQQYSNNYCSVNRARNACINMKTNCTLYTDLDNCYQSSRGRCIQNKQENKEAACIDIPNSISCDQILLGETFYYTHEVCQQLNGNCTNDSDLGCIEKTCKNIKTYPTTHEECESWLSICTIDVSSNACIEKNQSCSQQNASNCLWTQEGQCIVINNKCMKAECHLLSTNQQTHYQCSNMYNKCTIANQGGCITKLQNCSSYLTEIQCKYNYGNQKCWWNQSTLKCVTLLCDQLAQQYAIADCPSLKPCNQYTAISECVIDNQNQPCVWNTITNRCQYKQCNAASISSYFSHQQCQYFDSKCTVQVKLNNQQEQIAQGCREVSISCSDYKFEQQCFITKDNKKCAWFESACILSTCDTAPKTADYSTHQSCQEYLNTCTVSPDQLGCITIPKQCTDINLEISCIRDGSGNDCFWYDSKCQIKTCSAAPPEQNNALLCSLWLPNCTAEDKNKCKRNSCEEYEYTTDSECKAAMQTCTTDGIKCVQRRSCSASLSEAGCTTSINNEQCYWIGDSCTLKVCQIINKEKDCNVSYNNIKCIWQNGICRNVEDCQDYTGTNHTDCQKQNVSCTIGDNQKCMKLKSCAEFNTSKSCVQGLDGPCRWVPKLSKCFQFTSCKSIQFTTDQECKMVSPLCTTDGLNCIAITLCAETNTDGGCVSGIDGDCIMTVPALNSTLPPICKLFTSCADAYYLTHQDCQNASKKCTTDGLNGCIELSECDQYVNQASCNSNSIGVQLQNDQIISTGACVWNQSGKCANQTCTDLYGTSHQLCTLPLSTCTYDGVTCISKLNCSEYKTQDICSVAYGLEGRCNWNVVQGICSPFTCSSIMNGMTLEYCQSTMSSCITDGFNCINKDVCSSYTTKIACTIGGTDGICVWNGFSCQLMQSCNSADVDQDACLMAKDRCTFKYGMGITTSSCSSHTCESYEKTNGKCSSIYNWDKSFKKSCQLVDGKCVEFDLTILDQSRCYTVSEYTYTWNAQMNKCQSCNVVIDTTTNQTQNQSNQTTNATTDPASTVNDFARSLELIIMFLIMVY</sequence>
<gene>
    <name evidence="4" type="ORF">POCTA_138.1.T1390024</name>
</gene>
<organism evidence="4 5">
    <name type="scientific">Paramecium octaurelia</name>
    <dbReference type="NCBI Taxonomy" id="43137"/>
    <lineage>
        <taxon>Eukaryota</taxon>
        <taxon>Sar</taxon>
        <taxon>Alveolata</taxon>
        <taxon>Ciliophora</taxon>
        <taxon>Intramacronucleata</taxon>
        <taxon>Oligohymenophorea</taxon>
        <taxon>Peniculida</taxon>
        <taxon>Parameciidae</taxon>
        <taxon>Paramecium</taxon>
    </lineage>
</organism>
<dbReference type="InterPro" id="IPR002895">
    <property type="entry name" value="Paramecium_SA"/>
</dbReference>
<dbReference type="OMA" id="TTHEECE"/>
<feature type="domain" description="PSI" evidence="3">
    <location>
        <begin position="436"/>
        <end position="481"/>
    </location>
</feature>
<proteinExistence type="predicted"/>
<keyword evidence="5" id="KW-1185">Reference proteome</keyword>
<evidence type="ECO:0000259" key="3">
    <source>
        <dbReference type="SMART" id="SM00423"/>
    </source>
</evidence>
<feature type="domain" description="PSI" evidence="3">
    <location>
        <begin position="1743"/>
        <end position="1790"/>
    </location>
</feature>